<accession>A0A1R1PPU2</accession>
<dbReference type="PANTHER" id="PTHR23058">
    <property type="entry name" value="PEROXISOMAL MEMBRANE PROTEIN PEX14"/>
    <property type="match status" value="1"/>
</dbReference>
<keyword evidence="2 10" id="KW-0813">Transport</keyword>
<evidence type="ECO:0000256" key="4">
    <source>
        <dbReference type="ARBA" id="ARBA00023010"/>
    </source>
</evidence>
<dbReference type="EMBL" id="LSSK01000537">
    <property type="protein sequence ID" value="OMH83006.1"/>
    <property type="molecule type" value="Genomic_DNA"/>
</dbReference>
<evidence type="ECO:0000313" key="15">
    <source>
        <dbReference type="Proteomes" id="UP000188320"/>
    </source>
</evidence>
<dbReference type="OrthoDB" id="441517at2759"/>
<protein>
    <recommendedName>
        <fullName evidence="7 10">Peroxisomal membrane protein PEX14</fullName>
    </recommendedName>
    <alternativeName>
        <fullName evidence="8 10">Peroxin-14</fullName>
    </alternativeName>
</protein>
<evidence type="ECO:0000259" key="13">
    <source>
        <dbReference type="Pfam" id="PF04695"/>
    </source>
</evidence>
<evidence type="ECO:0000256" key="3">
    <source>
        <dbReference type="ARBA" id="ARBA00022927"/>
    </source>
</evidence>
<dbReference type="InterPro" id="IPR006785">
    <property type="entry name" value="Pex14_N"/>
</dbReference>
<organism evidence="14 15">
    <name type="scientific">Zancudomyces culisetae</name>
    <name type="common">Gut fungus</name>
    <name type="synonym">Smittium culisetae</name>
    <dbReference type="NCBI Taxonomy" id="1213189"/>
    <lineage>
        <taxon>Eukaryota</taxon>
        <taxon>Fungi</taxon>
        <taxon>Fungi incertae sedis</taxon>
        <taxon>Zoopagomycota</taxon>
        <taxon>Kickxellomycotina</taxon>
        <taxon>Harpellomycetes</taxon>
        <taxon>Harpellales</taxon>
        <taxon>Legeriomycetaceae</taxon>
        <taxon>Zancudomyces</taxon>
    </lineage>
</organism>
<evidence type="ECO:0000256" key="8">
    <source>
        <dbReference type="ARBA" id="ARBA00029691"/>
    </source>
</evidence>
<dbReference type="GO" id="GO:1990429">
    <property type="term" value="C:peroxisomal importomer complex"/>
    <property type="evidence" value="ECO:0007669"/>
    <property type="project" value="TreeGrafter"/>
</dbReference>
<evidence type="ECO:0000256" key="9">
    <source>
        <dbReference type="ARBA" id="ARBA00046271"/>
    </source>
</evidence>
<comment type="function">
    <text evidence="10">Component of the PEX13-PEX14 docking complex, a translocon channel that specifically mediates the import of peroxisomal cargo proteins bound to PEX5 receptor. The PEX13-PEX14 docking complex forms a large import pore which can be opened to a diameter of about 9 nm. Mechanistically, PEX5 receptor along with cargo proteins associates with the PEX14 subunit of the PEX13-PEX14 docking complex in the cytosol, leading to the insertion of the receptor into the organelle membrane with the concomitant translocation of the cargo into the peroxisome matrix.</text>
</comment>
<dbReference type="InterPro" id="IPR025655">
    <property type="entry name" value="PEX14"/>
</dbReference>
<dbReference type="PANTHER" id="PTHR23058:SF0">
    <property type="entry name" value="PEROXISOMAL MEMBRANE PROTEIN PEX14"/>
    <property type="match status" value="1"/>
</dbReference>
<evidence type="ECO:0000256" key="7">
    <source>
        <dbReference type="ARBA" id="ARBA00029502"/>
    </source>
</evidence>
<comment type="caution">
    <text evidence="14">The sequence shown here is derived from an EMBL/GenBank/DDBJ whole genome shotgun (WGS) entry which is preliminary data.</text>
</comment>
<comment type="subcellular location">
    <subcellularLocation>
        <location evidence="9 10">Peroxisome membrane</location>
    </subcellularLocation>
</comment>
<evidence type="ECO:0000256" key="6">
    <source>
        <dbReference type="ARBA" id="ARBA00023140"/>
    </source>
</evidence>
<feature type="domain" description="Peroxisome membrane anchor protein Pex14p N-terminal" evidence="13">
    <location>
        <begin position="20"/>
        <end position="64"/>
    </location>
</feature>
<dbReference type="GO" id="GO:0005778">
    <property type="term" value="C:peroxisomal membrane"/>
    <property type="evidence" value="ECO:0007669"/>
    <property type="project" value="UniProtKB-SubCell"/>
</dbReference>
<keyword evidence="15" id="KW-1185">Reference proteome</keyword>
<evidence type="ECO:0000313" key="14">
    <source>
        <dbReference type="EMBL" id="OMH83006.1"/>
    </source>
</evidence>
<dbReference type="InterPro" id="IPR036388">
    <property type="entry name" value="WH-like_DNA-bd_sf"/>
</dbReference>
<dbReference type="GO" id="GO:0016560">
    <property type="term" value="P:protein import into peroxisome matrix, docking"/>
    <property type="evidence" value="ECO:0007669"/>
    <property type="project" value="UniProtKB-UniRule"/>
</dbReference>
<evidence type="ECO:0000256" key="1">
    <source>
        <dbReference type="ARBA" id="ARBA00005443"/>
    </source>
</evidence>
<feature type="region of interest" description="Disordered" evidence="12">
    <location>
        <begin position="287"/>
        <end position="341"/>
    </location>
</feature>
<keyword evidence="6 10" id="KW-0576">Peroxisome</keyword>
<feature type="coiled-coil region" evidence="11">
    <location>
        <begin position="160"/>
        <end position="238"/>
    </location>
</feature>
<dbReference type="Pfam" id="PF04695">
    <property type="entry name" value="Pex14_N"/>
    <property type="match status" value="1"/>
</dbReference>
<evidence type="ECO:0000256" key="11">
    <source>
        <dbReference type="SAM" id="Coils"/>
    </source>
</evidence>
<gene>
    <name evidence="14" type="ORF">AX774_g3495</name>
</gene>
<evidence type="ECO:0000256" key="5">
    <source>
        <dbReference type="ARBA" id="ARBA00023136"/>
    </source>
</evidence>
<reference evidence="15" key="1">
    <citation type="submission" date="2017-01" db="EMBL/GenBank/DDBJ databases">
        <authorList>
            <person name="Wang Y."/>
            <person name="White M."/>
            <person name="Kvist S."/>
            <person name="Moncalvo J.-M."/>
        </authorList>
    </citation>
    <scope>NUCLEOTIDE SEQUENCE [LARGE SCALE GENOMIC DNA]</scope>
    <source>
        <strain evidence="15">COL-18-3</strain>
    </source>
</reference>
<dbReference type="AlphaFoldDB" id="A0A1R1PPU2"/>
<name>A0A1R1PPU2_ZANCU</name>
<keyword evidence="3 10" id="KW-0653">Protein transport</keyword>
<dbReference type="Proteomes" id="UP000188320">
    <property type="component" value="Unassembled WGS sequence"/>
</dbReference>
<feature type="region of interest" description="Disordered" evidence="12">
    <location>
        <begin position="91"/>
        <end position="119"/>
    </location>
</feature>
<evidence type="ECO:0000256" key="2">
    <source>
        <dbReference type="ARBA" id="ARBA00022448"/>
    </source>
</evidence>
<comment type="similarity">
    <text evidence="1 10">Belongs to the peroxin-14 family.</text>
</comment>
<dbReference type="GO" id="GO:0005102">
    <property type="term" value="F:signaling receptor binding"/>
    <property type="evidence" value="ECO:0007669"/>
    <property type="project" value="TreeGrafter"/>
</dbReference>
<keyword evidence="11" id="KW-0175">Coiled coil</keyword>
<evidence type="ECO:0000256" key="10">
    <source>
        <dbReference type="RuleBase" id="RU367032"/>
    </source>
</evidence>
<evidence type="ECO:0000256" key="12">
    <source>
        <dbReference type="SAM" id="MobiDB-lite"/>
    </source>
</evidence>
<feature type="compositionally biased region" description="Gly residues" evidence="12">
    <location>
        <begin position="103"/>
        <end position="112"/>
    </location>
</feature>
<dbReference type="Gene3D" id="1.10.10.10">
    <property type="entry name" value="Winged helix-like DNA-binding domain superfamily/Winged helix DNA-binding domain"/>
    <property type="match status" value="1"/>
</dbReference>
<proteinExistence type="inferred from homology"/>
<feature type="compositionally biased region" description="Basic and acidic residues" evidence="12">
    <location>
        <begin position="306"/>
        <end position="341"/>
    </location>
</feature>
<keyword evidence="4" id="KW-0811">Translocation</keyword>
<keyword evidence="5 10" id="KW-0472">Membrane</keyword>
<sequence>MQKAWSKGPVKVSSKKKTVRQDIVDSAVRFLVDPKVQTASLAKQISFLETKGLSSVEIDEALKRSKVITPSANDSSAIGSDGSIVNVNAGNDGTLSQQDNGGALVGVGGSGGQQQQQQARYHNQYGSTMPVGIKPIAPPRPQYSWKDYFIAAVMAGGLGRRVKQEEREELIRENNRLTGQLIERIEKLEHKIEDVQSNTKGQMDEIKQELIGQVANKATEGEKDREMYEKERQEFERMLEKSIPDLIEGTDVEQAGSTIIYATVTIAITVTDGNADADTIASTAANDNTSGIKWNSSRARAGTKQWKGEGKSRGREQTRRDQARRDQAGREQTRREQTRRK</sequence>
<feature type="compositionally biased region" description="Polar residues" evidence="12">
    <location>
        <begin position="287"/>
        <end position="298"/>
    </location>
</feature>